<dbReference type="PRINTS" id="PR00080">
    <property type="entry name" value="SDRFAMILY"/>
</dbReference>
<dbReference type="InterPro" id="IPR002347">
    <property type="entry name" value="SDR_fam"/>
</dbReference>
<dbReference type="CDD" id="cd05233">
    <property type="entry name" value="SDR_c"/>
    <property type="match status" value="1"/>
</dbReference>
<reference evidence="3 4" key="1">
    <citation type="submission" date="2013-02" db="EMBL/GenBank/DDBJ databases">
        <title>Draft genome sequence of Amycolatopsis vancoresmycina strain DSM 44592T.</title>
        <authorList>
            <person name="Kumar S."/>
            <person name="Kaur N."/>
            <person name="Kaur C."/>
            <person name="Raghava G.P.S."/>
            <person name="Mayilraj S."/>
        </authorList>
    </citation>
    <scope>NUCLEOTIDE SEQUENCE [LARGE SCALE GENOMIC DNA]</scope>
    <source>
        <strain evidence="3 4">DSM 44592</strain>
    </source>
</reference>
<comment type="caution">
    <text evidence="3">The sequence shown here is derived from an EMBL/GenBank/DDBJ whole genome shotgun (WGS) entry which is preliminary data.</text>
</comment>
<protein>
    <submittedName>
        <fullName evidence="3">Short-chain dehydrogenase/reductase SDR</fullName>
    </submittedName>
</protein>
<evidence type="ECO:0000256" key="2">
    <source>
        <dbReference type="ARBA" id="ARBA00023002"/>
    </source>
</evidence>
<dbReference type="PATRIC" id="fig|1292037.4.peg.8249"/>
<dbReference type="eggNOG" id="COG1028">
    <property type="taxonomic scope" value="Bacteria"/>
</dbReference>
<dbReference type="PANTHER" id="PTHR43639:SF1">
    <property type="entry name" value="SHORT-CHAIN DEHYDROGENASE_REDUCTASE FAMILY PROTEIN"/>
    <property type="match status" value="1"/>
</dbReference>
<dbReference type="Proteomes" id="UP000014139">
    <property type="component" value="Unassembled WGS sequence"/>
</dbReference>
<accession>R1HB81</accession>
<name>R1HB81_9PSEU</name>
<gene>
    <name evidence="3" type="ORF">H480_44020</name>
</gene>
<comment type="similarity">
    <text evidence="1">Belongs to the short-chain dehydrogenases/reductases (SDR) family.</text>
</comment>
<keyword evidence="4" id="KW-1185">Reference proteome</keyword>
<dbReference type="PRINTS" id="PR00081">
    <property type="entry name" value="GDHRDH"/>
</dbReference>
<dbReference type="RefSeq" id="WP_004562682.1">
    <property type="nucleotide sequence ID" value="NZ_AOUO01000772.1"/>
</dbReference>
<dbReference type="SUPFAM" id="SSF51735">
    <property type="entry name" value="NAD(P)-binding Rossmann-fold domains"/>
    <property type="match status" value="1"/>
</dbReference>
<keyword evidence="2" id="KW-0560">Oxidoreductase</keyword>
<dbReference type="Gene3D" id="3.40.50.720">
    <property type="entry name" value="NAD(P)-binding Rossmann-like Domain"/>
    <property type="match status" value="1"/>
</dbReference>
<sequence>MAGLGAHVVLSGRDAGRGAEVVQTIRAAGGKADFVAAELTDAASARALADRAREVGGPIDVLVNNAGIFPTGPTADFPETDFDAVFATNVKVPFYLVAALAPEMAARGHGAIVNVSTMVALRGMAGMAVYGASKAAVELMTKAWAAEYGPSGVRVNAVSPGPTRTEGTAAFGDGLDELASAGPAGRVAAPEEIAAAITFLVTQGSSFVQGAILPVDGGRAAV</sequence>
<evidence type="ECO:0000256" key="1">
    <source>
        <dbReference type="ARBA" id="ARBA00006484"/>
    </source>
</evidence>
<organism evidence="3 4">
    <name type="scientific">Amycolatopsis vancoresmycina DSM 44592</name>
    <dbReference type="NCBI Taxonomy" id="1292037"/>
    <lineage>
        <taxon>Bacteria</taxon>
        <taxon>Bacillati</taxon>
        <taxon>Actinomycetota</taxon>
        <taxon>Actinomycetes</taxon>
        <taxon>Pseudonocardiales</taxon>
        <taxon>Pseudonocardiaceae</taxon>
        <taxon>Amycolatopsis</taxon>
    </lineage>
</organism>
<evidence type="ECO:0000313" key="4">
    <source>
        <dbReference type="Proteomes" id="UP000014139"/>
    </source>
</evidence>
<dbReference type="GO" id="GO:0016491">
    <property type="term" value="F:oxidoreductase activity"/>
    <property type="evidence" value="ECO:0007669"/>
    <property type="project" value="UniProtKB-KW"/>
</dbReference>
<dbReference type="AlphaFoldDB" id="R1HB81"/>
<dbReference type="EMBL" id="AOUO01000772">
    <property type="protein sequence ID" value="EOD57706.1"/>
    <property type="molecule type" value="Genomic_DNA"/>
</dbReference>
<dbReference type="FunFam" id="3.40.50.720:FF:000084">
    <property type="entry name" value="Short-chain dehydrogenase reductase"/>
    <property type="match status" value="1"/>
</dbReference>
<evidence type="ECO:0000313" key="3">
    <source>
        <dbReference type="EMBL" id="EOD57706.1"/>
    </source>
</evidence>
<proteinExistence type="inferred from homology"/>
<dbReference type="Pfam" id="PF13561">
    <property type="entry name" value="adh_short_C2"/>
    <property type="match status" value="1"/>
</dbReference>
<dbReference type="InterPro" id="IPR036291">
    <property type="entry name" value="NAD(P)-bd_dom_sf"/>
</dbReference>
<dbReference type="PANTHER" id="PTHR43639">
    <property type="entry name" value="OXIDOREDUCTASE, SHORT-CHAIN DEHYDROGENASE/REDUCTASE FAMILY (AFU_ORTHOLOGUE AFUA_5G02870)"/>
    <property type="match status" value="1"/>
</dbReference>